<name>A0ABT6X9Y4_9BURK</name>
<dbReference type="Proteomes" id="UP001431902">
    <property type="component" value="Unassembled WGS sequence"/>
</dbReference>
<gene>
    <name evidence="3" type="ORF">QLQ16_13105</name>
</gene>
<dbReference type="EMBL" id="JASGBH010000010">
    <property type="protein sequence ID" value="MDI9234769.1"/>
    <property type="molecule type" value="Genomic_DNA"/>
</dbReference>
<dbReference type="Pfam" id="PF12802">
    <property type="entry name" value="MarR_2"/>
    <property type="match status" value="1"/>
</dbReference>
<organism evidence="3 4">
    <name type="scientific">Limnohabitans lacus</name>
    <dbReference type="NCBI Taxonomy" id="3045173"/>
    <lineage>
        <taxon>Bacteria</taxon>
        <taxon>Pseudomonadati</taxon>
        <taxon>Pseudomonadota</taxon>
        <taxon>Betaproteobacteria</taxon>
        <taxon>Burkholderiales</taxon>
        <taxon>Comamonadaceae</taxon>
        <taxon>Limnohabitans</taxon>
    </lineage>
</organism>
<keyword evidence="4" id="KW-1185">Reference proteome</keyword>
<dbReference type="PRINTS" id="PR00598">
    <property type="entry name" value="HTHMARR"/>
</dbReference>
<dbReference type="InterPro" id="IPR000835">
    <property type="entry name" value="HTH_MarR-typ"/>
</dbReference>
<feature type="domain" description="HTH marR-type" evidence="2">
    <location>
        <begin position="13"/>
        <end position="147"/>
    </location>
</feature>
<evidence type="ECO:0000256" key="1">
    <source>
        <dbReference type="SAM" id="MobiDB-lite"/>
    </source>
</evidence>
<protein>
    <submittedName>
        <fullName evidence="3">MarR family transcriptional regulator</fullName>
    </submittedName>
</protein>
<evidence type="ECO:0000313" key="3">
    <source>
        <dbReference type="EMBL" id="MDI9234769.1"/>
    </source>
</evidence>
<dbReference type="PANTHER" id="PTHR33164:SF43">
    <property type="entry name" value="HTH-TYPE TRANSCRIPTIONAL REPRESSOR YETL"/>
    <property type="match status" value="1"/>
</dbReference>
<sequence length="187" mass="20514">MSLSPSQRLASVDDLLLYRLSHLTAAAGAVVVRLCEGGYGITRREWGLLAQLHGYPGGLLPSELAERMHRDRARTSRTITALLGKQLIERTALPHDRRSVRVSLTPEGQVLYAQLMPQIQAINSQILSVLSHEEAASLDDALERLRVQALAVQASMSPDLPKADRRRGRTASALAAKPKQALTRDRP</sequence>
<evidence type="ECO:0000259" key="2">
    <source>
        <dbReference type="PROSITE" id="PS50995"/>
    </source>
</evidence>
<proteinExistence type="predicted"/>
<dbReference type="PROSITE" id="PS50995">
    <property type="entry name" value="HTH_MARR_2"/>
    <property type="match status" value="1"/>
</dbReference>
<dbReference type="SUPFAM" id="SSF46785">
    <property type="entry name" value="Winged helix' DNA-binding domain"/>
    <property type="match status" value="1"/>
</dbReference>
<evidence type="ECO:0000313" key="4">
    <source>
        <dbReference type="Proteomes" id="UP001431902"/>
    </source>
</evidence>
<accession>A0ABT6X9Y4</accession>
<comment type="caution">
    <text evidence="3">The sequence shown here is derived from an EMBL/GenBank/DDBJ whole genome shotgun (WGS) entry which is preliminary data.</text>
</comment>
<dbReference type="Gene3D" id="1.10.10.10">
    <property type="entry name" value="Winged helix-like DNA-binding domain superfamily/Winged helix DNA-binding domain"/>
    <property type="match status" value="1"/>
</dbReference>
<dbReference type="InterPro" id="IPR036390">
    <property type="entry name" value="WH_DNA-bd_sf"/>
</dbReference>
<dbReference type="InterPro" id="IPR039422">
    <property type="entry name" value="MarR/SlyA-like"/>
</dbReference>
<dbReference type="PANTHER" id="PTHR33164">
    <property type="entry name" value="TRANSCRIPTIONAL REGULATOR, MARR FAMILY"/>
    <property type="match status" value="1"/>
</dbReference>
<reference evidence="3" key="1">
    <citation type="submission" date="2023-05" db="EMBL/GenBank/DDBJ databases">
        <title>Limnohabitans sp. strain HM2-2 Genome sequencing and assembly.</title>
        <authorList>
            <person name="Jung Y."/>
        </authorList>
    </citation>
    <scope>NUCLEOTIDE SEQUENCE</scope>
    <source>
        <strain evidence="3">HM2-2</strain>
    </source>
</reference>
<dbReference type="InterPro" id="IPR036388">
    <property type="entry name" value="WH-like_DNA-bd_sf"/>
</dbReference>
<feature type="region of interest" description="Disordered" evidence="1">
    <location>
        <begin position="156"/>
        <end position="187"/>
    </location>
</feature>
<dbReference type="SMART" id="SM00347">
    <property type="entry name" value="HTH_MARR"/>
    <property type="match status" value="1"/>
</dbReference>